<dbReference type="EMBL" id="CP144536">
    <property type="protein sequence ID" value="WWC63232.1"/>
    <property type="molecule type" value="Genomic_DNA"/>
</dbReference>
<gene>
    <name evidence="1" type="ORF">I303_05853</name>
    <name evidence="2" type="ORF">I303_105832</name>
</gene>
<reference evidence="2" key="3">
    <citation type="submission" date="2024-02" db="EMBL/GenBank/DDBJ databases">
        <title>Comparative genomics of Cryptococcus and Kwoniella reveals pathogenesis evolution and contrasting modes of karyotype evolution via chromosome fusion or intercentromeric recombination.</title>
        <authorList>
            <person name="Coelho M.A."/>
            <person name="David-Palma M."/>
            <person name="Shea T."/>
            <person name="Bowers K."/>
            <person name="McGinley-Smith S."/>
            <person name="Mohammad A.W."/>
            <person name="Gnirke A."/>
            <person name="Yurkov A.M."/>
            <person name="Nowrousian M."/>
            <person name="Sun S."/>
            <person name="Cuomo C.A."/>
            <person name="Heitman J."/>
        </authorList>
    </citation>
    <scope>NUCLEOTIDE SEQUENCE</scope>
    <source>
        <strain evidence="2">CBS 10117</strain>
    </source>
</reference>
<dbReference type="KEGG" id="kdj:28969552"/>
<evidence type="ECO:0000313" key="3">
    <source>
        <dbReference type="Proteomes" id="UP000078595"/>
    </source>
</evidence>
<dbReference type="GeneID" id="28969552"/>
<dbReference type="AlphaFoldDB" id="A0A1A6A0K9"/>
<reference evidence="1" key="1">
    <citation type="submission" date="2013-07" db="EMBL/GenBank/DDBJ databases">
        <title>The Genome Sequence of Cryptococcus dejecticola CBS10117.</title>
        <authorList>
            <consortium name="The Broad Institute Genome Sequencing Platform"/>
            <person name="Cuomo C."/>
            <person name="Litvintseva A."/>
            <person name="Chen Y."/>
            <person name="Heitman J."/>
            <person name="Sun S."/>
            <person name="Springer D."/>
            <person name="Dromer F."/>
            <person name="Young S.K."/>
            <person name="Zeng Q."/>
            <person name="Gargeya S."/>
            <person name="Fitzgerald M."/>
            <person name="Abouelleil A."/>
            <person name="Alvarado L."/>
            <person name="Berlin A.M."/>
            <person name="Chapman S.B."/>
            <person name="Dewar J."/>
            <person name="Goldberg J."/>
            <person name="Griggs A."/>
            <person name="Gujja S."/>
            <person name="Hansen M."/>
            <person name="Howarth C."/>
            <person name="Imamovic A."/>
            <person name="Larimer J."/>
            <person name="McCowan C."/>
            <person name="Murphy C."/>
            <person name="Pearson M."/>
            <person name="Priest M."/>
            <person name="Roberts A."/>
            <person name="Saif S."/>
            <person name="Shea T."/>
            <person name="Sykes S."/>
            <person name="Wortman J."/>
            <person name="Nusbaum C."/>
            <person name="Birren B."/>
        </authorList>
    </citation>
    <scope>NUCLEOTIDE SEQUENCE [LARGE SCALE GENOMIC DNA]</scope>
    <source>
        <strain evidence="1">CBS 10117</strain>
    </source>
</reference>
<protein>
    <submittedName>
        <fullName evidence="1">Uncharacterized protein</fullName>
    </submittedName>
</protein>
<sequence length="159" mass="17550">MWVMSIGLIYNKTLMITFTAASSSHDIRDWDTRVSRAEGAIRLGIVPLDLAASWNTAKQDVSQADTTGQKQKARRRLGYFMAGVGGWLDVFSVAIVDSTILTQAESGIFGANRSLARSEQRITLERQTTEVYWPQGSSVKPGDSQYAGYGNAYFITNDE</sequence>
<accession>A0A1A6A0K9</accession>
<dbReference type="RefSeq" id="XP_018261415.1">
    <property type="nucleotide sequence ID" value="XM_018409143.1"/>
</dbReference>
<dbReference type="VEuPathDB" id="FungiDB:I303_05853"/>
<evidence type="ECO:0000313" key="2">
    <source>
        <dbReference type="EMBL" id="WWC63232.1"/>
    </source>
</evidence>
<proteinExistence type="predicted"/>
<dbReference type="EMBL" id="KI894033">
    <property type="protein sequence ID" value="OBR83573.1"/>
    <property type="molecule type" value="Genomic_DNA"/>
</dbReference>
<name>A0A1A6A0K9_9TREE</name>
<keyword evidence="3" id="KW-1185">Reference proteome</keyword>
<dbReference type="Proteomes" id="UP000078595">
    <property type="component" value="Chromosome 7"/>
</dbReference>
<evidence type="ECO:0000313" key="1">
    <source>
        <dbReference type="EMBL" id="OBR83573.1"/>
    </source>
</evidence>
<reference evidence="2" key="2">
    <citation type="submission" date="2013-07" db="EMBL/GenBank/DDBJ databases">
        <authorList>
            <consortium name="The Broad Institute Genome Sequencing Platform"/>
            <person name="Cuomo C."/>
            <person name="Litvintseva A."/>
            <person name="Chen Y."/>
            <person name="Heitman J."/>
            <person name="Sun S."/>
            <person name="Springer D."/>
            <person name="Dromer F."/>
            <person name="Young S.K."/>
            <person name="Zeng Q."/>
            <person name="Gargeya S."/>
            <person name="Fitzgerald M."/>
            <person name="Abouelleil A."/>
            <person name="Alvarado L."/>
            <person name="Berlin A.M."/>
            <person name="Chapman S.B."/>
            <person name="Dewar J."/>
            <person name="Goldberg J."/>
            <person name="Griggs A."/>
            <person name="Gujja S."/>
            <person name="Hansen M."/>
            <person name="Howarth C."/>
            <person name="Imamovic A."/>
            <person name="Larimer J."/>
            <person name="McCowan C."/>
            <person name="Murphy C."/>
            <person name="Pearson M."/>
            <person name="Priest M."/>
            <person name="Roberts A."/>
            <person name="Saif S."/>
            <person name="Shea T."/>
            <person name="Sykes S."/>
            <person name="Wortman J."/>
            <person name="Nusbaum C."/>
            <person name="Birren B."/>
        </authorList>
    </citation>
    <scope>NUCLEOTIDE SEQUENCE</scope>
    <source>
        <strain evidence="2">CBS 10117</strain>
    </source>
</reference>
<organism evidence="1">
    <name type="scientific">Kwoniella dejecticola CBS 10117</name>
    <dbReference type="NCBI Taxonomy" id="1296121"/>
    <lineage>
        <taxon>Eukaryota</taxon>
        <taxon>Fungi</taxon>
        <taxon>Dikarya</taxon>
        <taxon>Basidiomycota</taxon>
        <taxon>Agaricomycotina</taxon>
        <taxon>Tremellomycetes</taxon>
        <taxon>Tremellales</taxon>
        <taxon>Cryptococcaceae</taxon>
        <taxon>Kwoniella</taxon>
    </lineage>
</organism>